<feature type="region of interest" description="Disordered" evidence="1">
    <location>
        <begin position="248"/>
        <end position="271"/>
    </location>
</feature>
<protein>
    <recommendedName>
        <fullName evidence="4">Phage late control D family protein</fullName>
    </recommendedName>
</protein>
<organism evidence="2 3">
    <name type="scientific">Paenibacillus spongiae</name>
    <dbReference type="NCBI Taxonomy" id="2909671"/>
    <lineage>
        <taxon>Bacteria</taxon>
        <taxon>Bacillati</taxon>
        <taxon>Bacillota</taxon>
        <taxon>Bacilli</taxon>
        <taxon>Bacillales</taxon>
        <taxon>Paenibacillaceae</taxon>
        <taxon>Paenibacillus</taxon>
    </lineage>
</organism>
<proteinExistence type="predicted"/>
<dbReference type="EMBL" id="CP091430">
    <property type="protein sequence ID" value="UVI27384.1"/>
    <property type="molecule type" value="Genomic_DNA"/>
</dbReference>
<accession>A0ABY5S0K9</accession>
<evidence type="ECO:0000313" key="2">
    <source>
        <dbReference type="EMBL" id="UVI27384.1"/>
    </source>
</evidence>
<evidence type="ECO:0008006" key="4">
    <source>
        <dbReference type="Google" id="ProtNLM"/>
    </source>
</evidence>
<feature type="compositionally biased region" description="Basic and acidic residues" evidence="1">
    <location>
        <begin position="248"/>
        <end position="263"/>
    </location>
</feature>
<gene>
    <name evidence="2" type="ORF">L1F29_18085</name>
</gene>
<dbReference type="SUPFAM" id="SSF69279">
    <property type="entry name" value="Phage tail proteins"/>
    <property type="match status" value="1"/>
</dbReference>
<dbReference type="RefSeq" id="WP_258383470.1">
    <property type="nucleotide sequence ID" value="NZ_CP091430.1"/>
</dbReference>
<evidence type="ECO:0000313" key="3">
    <source>
        <dbReference type="Proteomes" id="UP001057877"/>
    </source>
</evidence>
<sequence>MKFAELDDKYGHFYAPQFEIEVDGRNLSKEGAIISSVTVDQSLDEADHFSFTIDHAFDKATVDIKWIDLFLPATKRVTIRMGYAGKLELMLIGMVTSITTKFPSSGPPQLEVSGLDLSNLLMQKKEPRSWNNLKHSDLAERLAMENQLKSDVENTHIEYPKITKDSRKNDYQFLQSLAQQNYFDFYVFGDTLYFRAPDLKSDPFLTLVWQQNLLQFQPELNFAGQVQEVEVRGWDPKAKREIVGTARVGDEAGRQSHSRERTGGELVSGSSANKISENARIPVFSQQQADQLARSILNEHAEGLIKGSGETIGIPEIKPGKRIQLDGLGKRFSKAYYIVKSTHTIGSSGYTTIFHIKENAL</sequence>
<evidence type="ECO:0000256" key="1">
    <source>
        <dbReference type="SAM" id="MobiDB-lite"/>
    </source>
</evidence>
<keyword evidence="3" id="KW-1185">Reference proteome</keyword>
<dbReference type="Proteomes" id="UP001057877">
    <property type="component" value="Chromosome"/>
</dbReference>
<reference evidence="2" key="1">
    <citation type="submission" date="2022-01" db="EMBL/GenBank/DDBJ databases">
        <title>Paenibacillus spongiae sp. nov., isolated from marine sponge.</title>
        <authorList>
            <person name="Li Z."/>
            <person name="Zhang M."/>
        </authorList>
    </citation>
    <scope>NUCLEOTIDE SEQUENCE</scope>
    <source>
        <strain evidence="2">PHS-Z3</strain>
    </source>
</reference>
<name>A0ABY5S0K9_9BACL</name>